<name>A0A6A4RWQ4_SCOMX</name>
<evidence type="ECO:0000313" key="3">
    <source>
        <dbReference type="Proteomes" id="UP000438429"/>
    </source>
</evidence>
<reference evidence="2 3" key="1">
    <citation type="submission" date="2019-06" db="EMBL/GenBank/DDBJ databases">
        <title>Draft genomes of female and male turbot (Scophthalmus maximus).</title>
        <authorList>
            <person name="Xu H."/>
            <person name="Xu X.-W."/>
            <person name="Shao C."/>
            <person name="Chen S."/>
        </authorList>
    </citation>
    <scope>NUCLEOTIDE SEQUENCE [LARGE SCALE GENOMIC DNA]</scope>
    <source>
        <strain evidence="2">Ysfricsl-2016a</strain>
        <tissue evidence="2">Blood</tissue>
    </source>
</reference>
<sequence length="205" mass="23078">MRERLLREKNMTLDSCIQLCRAAELSHKNSKAISELKVEEVHAVQGAARQRQTSNTLECKFYGKTHERSKQKCPAYGKKCKKCGKDNHFAVKCRARPEQKKKRPLHNVAECESDEYEEILCVPEADTENVEDTQLFAGMLLGKDVVKFQIDCGASCNIIPIELLNPDTKLNVQQKQTEATGEMLSKAKEPKKQKTVPVGTDKSAV</sequence>
<protein>
    <recommendedName>
        <fullName evidence="4">CCHC-type domain-containing protein</fullName>
    </recommendedName>
</protein>
<feature type="region of interest" description="Disordered" evidence="1">
    <location>
        <begin position="174"/>
        <end position="205"/>
    </location>
</feature>
<organism evidence="2 3">
    <name type="scientific">Scophthalmus maximus</name>
    <name type="common">Turbot</name>
    <name type="synonym">Psetta maxima</name>
    <dbReference type="NCBI Taxonomy" id="52904"/>
    <lineage>
        <taxon>Eukaryota</taxon>
        <taxon>Metazoa</taxon>
        <taxon>Chordata</taxon>
        <taxon>Craniata</taxon>
        <taxon>Vertebrata</taxon>
        <taxon>Euteleostomi</taxon>
        <taxon>Actinopterygii</taxon>
        <taxon>Neopterygii</taxon>
        <taxon>Teleostei</taxon>
        <taxon>Neoteleostei</taxon>
        <taxon>Acanthomorphata</taxon>
        <taxon>Carangaria</taxon>
        <taxon>Pleuronectiformes</taxon>
        <taxon>Pleuronectoidei</taxon>
        <taxon>Scophthalmidae</taxon>
        <taxon>Scophthalmus</taxon>
    </lineage>
</organism>
<evidence type="ECO:0000256" key="1">
    <source>
        <dbReference type="SAM" id="MobiDB-lite"/>
    </source>
</evidence>
<accession>A0A6A4RWQ4</accession>
<evidence type="ECO:0008006" key="4">
    <source>
        <dbReference type="Google" id="ProtNLM"/>
    </source>
</evidence>
<comment type="caution">
    <text evidence="2">The sequence shown here is derived from an EMBL/GenBank/DDBJ whole genome shotgun (WGS) entry which is preliminary data.</text>
</comment>
<gene>
    <name evidence="2" type="ORF">F2P81_023407</name>
</gene>
<proteinExistence type="predicted"/>
<dbReference type="AlphaFoldDB" id="A0A6A4RWQ4"/>
<evidence type="ECO:0000313" key="2">
    <source>
        <dbReference type="EMBL" id="KAF0024605.1"/>
    </source>
</evidence>
<dbReference type="EMBL" id="VEVO01000021">
    <property type="protein sequence ID" value="KAF0024605.1"/>
    <property type="molecule type" value="Genomic_DNA"/>
</dbReference>
<dbReference type="Proteomes" id="UP000438429">
    <property type="component" value="Unassembled WGS sequence"/>
</dbReference>